<proteinExistence type="predicted"/>
<dbReference type="EMBL" id="KN823433">
    <property type="protein sequence ID" value="KIO17073.1"/>
    <property type="molecule type" value="Genomic_DNA"/>
</dbReference>
<organism evidence="1 2">
    <name type="scientific">Tulasnella calospora MUT 4182</name>
    <dbReference type="NCBI Taxonomy" id="1051891"/>
    <lineage>
        <taxon>Eukaryota</taxon>
        <taxon>Fungi</taxon>
        <taxon>Dikarya</taxon>
        <taxon>Basidiomycota</taxon>
        <taxon>Agaricomycotina</taxon>
        <taxon>Agaricomycetes</taxon>
        <taxon>Cantharellales</taxon>
        <taxon>Tulasnellaceae</taxon>
        <taxon>Tulasnella</taxon>
    </lineage>
</organism>
<reference evidence="2" key="2">
    <citation type="submission" date="2015-01" db="EMBL/GenBank/DDBJ databases">
        <title>Evolutionary Origins and Diversification of the Mycorrhizal Mutualists.</title>
        <authorList>
            <consortium name="DOE Joint Genome Institute"/>
            <consortium name="Mycorrhizal Genomics Consortium"/>
            <person name="Kohler A."/>
            <person name="Kuo A."/>
            <person name="Nagy L.G."/>
            <person name="Floudas D."/>
            <person name="Copeland A."/>
            <person name="Barry K.W."/>
            <person name="Cichocki N."/>
            <person name="Veneault-Fourrey C."/>
            <person name="LaButti K."/>
            <person name="Lindquist E.A."/>
            <person name="Lipzen A."/>
            <person name="Lundell T."/>
            <person name="Morin E."/>
            <person name="Murat C."/>
            <person name="Riley R."/>
            <person name="Ohm R."/>
            <person name="Sun H."/>
            <person name="Tunlid A."/>
            <person name="Henrissat B."/>
            <person name="Grigoriev I.V."/>
            <person name="Hibbett D.S."/>
            <person name="Martin F."/>
        </authorList>
    </citation>
    <scope>NUCLEOTIDE SEQUENCE [LARGE SCALE GENOMIC DNA]</scope>
    <source>
        <strain evidence="2">MUT 4182</strain>
    </source>
</reference>
<protein>
    <submittedName>
        <fullName evidence="1">Uncharacterized protein</fullName>
    </submittedName>
</protein>
<evidence type="ECO:0000313" key="1">
    <source>
        <dbReference type="EMBL" id="KIO17073.1"/>
    </source>
</evidence>
<accession>A0A0C3K6R5</accession>
<evidence type="ECO:0000313" key="2">
    <source>
        <dbReference type="Proteomes" id="UP000054248"/>
    </source>
</evidence>
<name>A0A0C3K6R5_9AGAM</name>
<sequence>MSLPPYPENCRSFVPHDHRASASGIDGSKSQFGELFGTWGSKQEYYSGTG</sequence>
<dbReference type="AlphaFoldDB" id="A0A0C3K6R5"/>
<keyword evidence="2" id="KW-1185">Reference proteome</keyword>
<dbReference type="HOGENOM" id="CLU_3126117_0_0_1"/>
<gene>
    <name evidence="1" type="ORF">M407DRAFT_33264</name>
</gene>
<reference evidence="1 2" key="1">
    <citation type="submission" date="2014-04" db="EMBL/GenBank/DDBJ databases">
        <authorList>
            <consortium name="DOE Joint Genome Institute"/>
            <person name="Kuo A."/>
            <person name="Girlanda M."/>
            <person name="Perotto S."/>
            <person name="Kohler A."/>
            <person name="Nagy L.G."/>
            <person name="Floudas D."/>
            <person name="Copeland A."/>
            <person name="Barry K.W."/>
            <person name="Cichocki N."/>
            <person name="Veneault-Fourrey C."/>
            <person name="LaButti K."/>
            <person name="Lindquist E.A."/>
            <person name="Lipzen A."/>
            <person name="Lundell T."/>
            <person name="Morin E."/>
            <person name="Murat C."/>
            <person name="Sun H."/>
            <person name="Tunlid A."/>
            <person name="Henrissat B."/>
            <person name="Grigoriev I.V."/>
            <person name="Hibbett D.S."/>
            <person name="Martin F."/>
            <person name="Nordberg H.P."/>
            <person name="Cantor M.N."/>
            <person name="Hua S.X."/>
        </authorList>
    </citation>
    <scope>NUCLEOTIDE SEQUENCE [LARGE SCALE GENOMIC DNA]</scope>
    <source>
        <strain evidence="1 2">MUT 4182</strain>
    </source>
</reference>
<dbReference type="Proteomes" id="UP000054248">
    <property type="component" value="Unassembled WGS sequence"/>
</dbReference>